<proteinExistence type="predicted"/>
<protein>
    <submittedName>
        <fullName evidence="1">Uncharacterized protein</fullName>
    </submittedName>
</protein>
<gene>
    <name evidence="1" type="ORF">O181_004937</name>
</gene>
<evidence type="ECO:0000313" key="2">
    <source>
        <dbReference type="Proteomes" id="UP000765509"/>
    </source>
</evidence>
<dbReference type="Proteomes" id="UP000765509">
    <property type="component" value="Unassembled WGS sequence"/>
</dbReference>
<organism evidence="1 2">
    <name type="scientific">Austropuccinia psidii MF-1</name>
    <dbReference type="NCBI Taxonomy" id="1389203"/>
    <lineage>
        <taxon>Eukaryota</taxon>
        <taxon>Fungi</taxon>
        <taxon>Dikarya</taxon>
        <taxon>Basidiomycota</taxon>
        <taxon>Pucciniomycotina</taxon>
        <taxon>Pucciniomycetes</taxon>
        <taxon>Pucciniales</taxon>
        <taxon>Sphaerophragmiaceae</taxon>
        <taxon>Austropuccinia</taxon>
    </lineage>
</organism>
<name>A0A9Q3GG94_9BASI</name>
<dbReference type="OrthoDB" id="2985118at2759"/>
<evidence type="ECO:0000313" key="1">
    <source>
        <dbReference type="EMBL" id="MBW0465222.1"/>
    </source>
</evidence>
<reference evidence="1" key="1">
    <citation type="submission" date="2021-03" db="EMBL/GenBank/DDBJ databases">
        <title>Draft genome sequence of rust myrtle Austropuccinia psidii MF-1, a brazilian biotype.</title>
        <authorList>
            <person name="Quecine M.C."/>
            <person name="Pachon D.M.R."/>
            <person name="Bonatelli M.L."/>
            <person name="Correr F.H."/>
            <person name="Franceschini L.M."/>
            <person name="Leite T.F."/>
            <person name="Margarido G.R.A."/>
            <person name="Almeida C.A."/>
            <person name="Ferrarezi J.A."/>
            <person name="Labate C.A."/>
        </authorList>
    </citation>
    <scope>NUCLEOTIDE SEQUENCE</scope>
    <source>
        <strain evidence="1">MF-1</strain>
    </source>
</reference>
<dbReference type="AlphaFoldDB" id="A0A9Q3GG94"/>
<dbReference type="EMBL" id="AVOT02000983">
    <property type="protein sequence ID" value="MBW0465222.1"/>
    <property type="molecule type" value="Genomic_DNA"/>
</dbReference>
<accession>A0A9Q3GG94</accession>
<keyword evidence="2" id="KW-1185">Reference proteome</keyword>
<sequence length="257" mass="29180">MLIPSIKWLHFTNRTPSMVKPAVSPCGAAFTPFQYKQHIQKLKSAIEPNAIPNIPSLEAGSEFPKISWDKIFPKDYSQLTQRTFSTAWGLNSTALKPYSRSQKLPPQDLGMIISAILFLRYNIHRRASHILTPALNLLIKSSISCSGGHSTPAFHIPQDLSTIFGHLQLDLLIENYICCPQCFFLNGLTESVTTDEPYCHLNPKPKTQPISNKHFLYQQLEIWLSRFLQWAGIMEILHQHQQSQKPEGSPKCDIWDG</sequence>
<comment type="caution">
    <text evidence="1">The sequence shown here is derived from an EMBL/GenBank/DDBJ whole genome shotgun (WGS) entry which is preliminary data.</text>
</comment>